<accession>G8R4I9</accession>
<dbReference type="STRING" id="926562.Oweho_1071"/>
<dbReference type="EMBL" id="CP003156">
    <property type="protein sequence ID" value="AEV32078.1"/>
    <property type="molecule type" value="Genomic_DNA"/>
</dbReference>
<dbReference type="KEGG" id="oho:Oweho_1071"/>
<dbReference type="Proteomes" id="UP000005631">
    <property type="component" value="Chromosome"/>
</dbReference>
<evidence type="ECO:0008006" key="4">
    <source>
        <dbReference type="Google" id="ProtNLM"/>
    </source>
</evidence>
<sequence>MRFLYILTLSICIPAALLAQKNVPGYMGKKWNFQYQAYLYPSFNNPNGEEPNIVSADEIDVPTSLNFQNHFSIAYTISKRMEVLAEFSAAKTNFDPYHSFIYEMDVAKVYYPEMKARGGAVGIRLYTKHFAPLGSYFAFKIGYTKVTADDLNYSIVDFYTGGPDEDYTIEGGSKGAPTLTASFGNNRIIADRFIFSYGIDFTFFAGGIFNWKPLLADESRGDYIEFGYPETYNDENQEAYLKKAAARYAMMSMINVKIGVGFLL</sequence>
<protein>
    <recommendedName>
        <fullName evidence="4">Outer membrane protein beta-barrel domain-containing protein</fullName>
    </recommendedName>
</protein>
<feature type="chain" id="PRO_5003515498" description="Outer membrane protein beta-barrel domain-containing protein" evidence="1">
    <location>
        <begin position="20"/>
        <end position="264"/>
    </location>
</feature>
<name>G8R4I9_OWEHD</name>
<evidence type="ECO:0000256" key="1">
    <source>
        <dbReference type="SAM" id="SignalP"/>
    </source>
</evidence>
<dbReference type="AlphaFoldDB" id="G8R4I9"/>
<reference evidence="2 3" key="1">
    <citation type="journal article" date="2012" name="Stand. Genomic Sci.">
        <title>Genome sequence of the orange-pigmented seawater bacterium Owenweeksia hongkongensis type strain (UST20020801(T)).</title>
        <authorList>
            <person name="Riedel T."/>
            <person name="Held B."/>
            <person name="Nolan M."/>
            <person name="Lucas S."/>
            <person name="Lapidus A."/>
            <person name="Tice H."/>
            <person name="Del Rio T.G."/>
            <person name="Cheng J.F."/>
            <person name="Han C."/>
            <person name="Tapia R."/>
            <person name="Goodwin L.A."/>
            <person name="Pitluck S."/>
            <person name="Liolios K."/>
            <person name="Mavromatis K."/>
            <person name="Pagani I."/>
            <person name="Ivanova N."/>
            <person name="Mikhailova N."/>
            <person name="Pati A."/>
            <person name="Chen A."/>
            <person name="Palaniappan K."/>
            <person name="Rohde M."/>
            <person name="Tindall B.J."/>
            <person name="Detter J.C."/>
            <person name="Goker M."/>
            <person name="Woyke T."/>
            <person name="Bristow J."/>
            <person name="Eisen J.A."/>
            <person name="Markowitz V."/>
            <person name="Hugenholtz P."/>
            <person name="Klenk H.P."/>
            <person name="Kyrpides N.C."/>
        </authorList>
    </citation>
    <scope>NUCLEOTIDE SEQUENCE</scope>
    <source>
        <strain evidence="3">DSM 17368 / JCM 12287 / NRRL B-23963</strain>
    </source>
</reference>
<dbReference type="RefSeq" id="WP_014201438.1">
    <property type="nucleotide sequence ID" value="NC_016599.1"/>
</dbReference>
<organism evidence="2 3">
    <name type="scientific">Owenweeksia hongkongensis (strain DSM 17368 / CIP 108786 / JCM 12287 / NRRL B-23963 / UST20020801)</name>
    <dbReference type="NCBI Taxonomy" id="926562"/>
    <lineage>
        <taxon>Bacteria</taxon>
        <taxon>Pseudomonadati</taxon>
        <taxon>Bacteroidota</taxon>
        <taxon>Flavobacteriia</taxon>
        <taxon>Flavobacteriales</taxon>
        <taxon>Owenweeksiaceae</taxon>
        <taxon>Owenweeksia</taxon>
    </lineage>
</organism>
<gene>
    <name evidence="2" type="ordered locus">Oweho_1071</name>
</gene>
<evidence type="ECO:0000313" key="3">
    <source>
        <dbReference type="Proteomes" id="UP000005631"/>
    </source>
</evidence>
<feature type="signal peptide" evidence="1">
    <location>
        <begin position="1"/>
        <end position="19"/>
    </location>
</feature>
<dbReference type="OrthoDB" id="1476463at2"/>
<evidence type="ECO:0000313" key="2">
    <source>
        <dbReference type="EMBL" id="AEV32078.1"/>
    </source>
</evidence>
<dbReference type="HOGENOM" id="CLU_1053108_0_0_10"/>
<keyword evidence="3" id="KW-1185">Reference proteome</keyword>
<keyword evidence="1" id="KW-0732">Signal</keyword>
<proteinExistence type="predicted"/>